<feature type="region of interest" description="Disordered" evidence="1">
    <location>
        <begin position="80"/>
        <end position="275"/>
    </location>
</feature>
<feature type="region of interest" description="Disordered" evidence="1">
    <location>
        <begin position="296"/>
        <end position="323"/>
    </location>
</feature>
<proteinExistence type="predicted"/>
<keyword evidence="2" id="KW-0472">Membrane</keyword>
<evidence type="ECO:0000313" key="3">
    <source>
        <dbReference type="EMBL" id="KAK3094956.1"/>
    </source>
</evidence>
<keyword evidence="2" id="KW-0812">Transmembrane</keyword>
<feature type="transmembrane region" description="Helical" evidence="2">
    <location>
        <begin position="47"/>
        <end position="70"/>
    </location>
</feature>
<feature type="compositionally biased region" description="Basic and acidic residues" evidence="1">
    <location>
        <begin position="250"/>
        <end position="261"/>
    </location>
</feature>
<sequence length="362" mass="41436">VEENNRYQGRKLLSTTTEETPAPASLTSESKTIWEKIEEFYSDKNNFAMYLVLPAIVLVYGGCAMIYCIAKCRQYFKRKKDKKDKRRLQDDVDDGESEDEILRNNNNERKMSSQNNDRLKTAAFSGTVNERPYSKASVSDVRVEQRETPLPWVIPDETEPYPTKKHPPPARPPPPRTRQPHDMVMSDYPKEGKQNSPNHNSDYPEKMHHDRNKDTFNRPDSGTKRYNQHSNIDDPPRKGSPRPQPVPLHENPKRHGNRHTDQGMMSPPPPYESHQHHAMGANVFTVDYSRRDDIPRKVPARPMYNPNPKVKVLSQTSGGGPVSDLEAQAMARHAAQLLRLEDKPGPGMPGYKKPKRLVFVAE</sequence>
<protein>
    <submittedName>
        <fullName evidence="3">Uncharacterized protein</fullName>
    </submittedName>
</protein>
<keyword evidence="2" id="KW-1133">Transmembrane helix</keyword>
<feature type="non-terminal residue" evidence="3">
    <location>
        <position position="1"/>
    </location>
</feature>
<evidence type="ECO:0000256" key="2">
    <source>
        <dbReference type="SAM" id="Phobius"/>
    </source>
</evidence>
<evidence type="ECO:0000313" key="4">
    <source>
        <dbReference type="Proteomes" id="UP001186944"/>
    </source>
</evidence>
<organism evidence="3 4">
    <name type="scientific">Pinctada imbricata</name>
    <name type="common">Atlantic pearl-oyster</name>
    <name type="synonym">Pinctada martensii</name>
    <dbReference type="NCBI Taxonomy" id="66713"/>
    <lineage>
        <taxon>Eukaryota</taxon>
        <taxon>Metazoa</taxon>
        <taxon>Spiralia</taxon>
        <taxon>Lophotrochozoa</taxon>
        <taxon>Mollusca</taxon>
        <taxon>Bivalvia</taxon>
        <taxon>Autobranchia</taxon>
        <taxon>Pteriomorphia</taxon>
        <taxon>Pterioida</taxon>
        <taxon>Pterioidea</taxon>
        <taxon>Pteriidae</taxon>
        <taxon>Pinctada</taxon>
    </lineage>
</organism>
<feature type="compositionally biased region" description="Basic and acidic residues" evidence="1">
    <location>
        <begin position="100"/>
        <end position="111"/>
    </location>
</feature>
<comment type="caution">
    <text evidence="3">The sequence shown here is derived from an EMBL/GenBank/DDBJ whole genome shotgun (WGS) entry which is preliminary data.</text>
</comment>
<dbReference type="Proteomes" id="UP001186944">
    <property type="component" value="Unassembled WGS sequence"/>
</dbReference>
<dbReference type="EMBL" id="VSWD01000008">
    <property type="protein sequence ID" value="KAK3094956.1"/>
    <property type="molecule type" value="Genomic_DNA"/>
</dbReference>
<accession>A0AA88YEB5</accession>
<feature type="compositionally biased region" description="Basic and acidic residues" evidence="1">
    <location>
        <begin position="202"/>
        <end position="223"/>
    </location>
</feature>
<evidence type="ECO:0000256" key="1">
    <source>
        <dbReference type="SAM" id="MobiDB-lite"/>
    </source>
</evidence>
<feature type="compositionally biased region" description="Polar residues" evidence="1">
    <location>
        <begin position="13"/>
        <end position="27"/>
    </location>
</feature>
<feature type="region of interest" description="Disordered" evidence="1">
    <location>
        <begin position="1"/>
        <end position="27"/>
    </location>
</feature>
<keyword evidence="4" id="KW-1185">Reference proteome</keyword>
<gene>
    <name evidence="3" type="ORF">FSP39_008325</name>
</gene>
<dbReference type="AlphaFoldDB" id="A0AA88YEB5"/>
<name>A0AA88YEB5_PINIB</name>
<reference evidence="3" key="1">
    <citation type="submission" date="2019-08" db="EMBL/GenBank/DDBJ databases">
        <title>The improved chromosome-level genome for the pearl oyster Pinctada fucata martensii using PacBio sequencing and Hi-C.</title>
        <authorList>
            <person name="Zheng Z."/>
        </authorList>
    </citation>
    <scope>NUCLEOTIDE SEQUENCE</scope>
    <source>
        <strain evidence="3">ZZ-2019</strain>
        <tissue evidence="3">Adductor muscle</tissue>
    </source>
</reference>